<dbReference type="AlphaFoldDB" id="A0AAD4XXE4"/>
<accession>A0AAD4XXE4</accession>
<keyword evidence="4" id="KW-1185">Reference proteome</keyword>
<feature type="compositionally biased region" description="Polar residues" evidence="2">
    <location>
        <begin position="506"/>
        <end position="522"/>
    </location>
</feature>
<reference evidence="3" key="1">
    <citation type="submission" date="2022-04" db="EMBL/GenBank/DDBJ databases">
        <title>A functionally conserved STORR gene fusion in Papaver species that diverged 16.8 million years ago.</title>
        <authorList>
            <person name="Catania T."/>
        </authorList>
    </citation>
    <scope>NUCLEOTIDE SEQUENCE</scope>
    <source>
        <strain evidence="3">S-188037</strain>
    </source>
</reference>
<protein>
    <recommendedName>
        <fullName evidence="5">Transposase Tnp1/En/Spm-like domain-containing protein</fullName>
    </recommendedName>
</protein>
<feature type="coiled-coil region" evidence="1">
    <location>
        <begin position="758"/>
        <end position="785"/>
    </location>
</feature>
<evidence type="ECO:0000313" key="3">
    <source>
        <dbReference type="EMBL" id="KAI3957984.1"/>
    </source>
</evidence>
<evidence type="ECO:0000256" key="2">
    <source>
        <dbReference type="SAM" id="MobiDB-lite"/>
    </source>
</evidence>
<name>A0AAD4XXE4_9MAGN</name>
<evidence type="ECO:0000313" key="4">
    <source>
        <dbReference type="Proteomes" id="UP001202328"/>
    </source>
</evidence>
<feature type="compositionally biased region" description="Basic and acidic residues" evidence="2">
    <location>
        <begin position="493"/>
        <end position="505"/>
    </location>
</feature>
<feature type="region of interest" description="Disordered" evidence="2">
    <location>
        <begin position="12"/>
        <end position="46"/>
    </location>
</feature>
<keyword evidence="1" id="KW-0175">Coiled coil</keyword>
<dbReference type="Proteomes" id="UP001202328">
    <property type="component" value="Unassembled WGS sequence"/>
</dbReference>
<comment type="caution">
    <text evidence="3">The sequence shown here is derived from an EMBL/GenBank/DDBJ whole genome shotgun (WGS) entry which is preliminary data.</text>
</comment>
<feature type="region of interest" description="Disordered" evidence="2">
    <location>
        <begin position="811"/>
        <end position="861"/>
    </location>
</feature>
<feature type="compositionally biased region" description="Polar residues" evidence="2">
    <location>
        <begin position="476"/>
        <end position="486"/>
    </location>
</feature>
<dbReference type="PANTHER" id="PTHR33018">
    <property type="entry name" value="OS10G0338966 PROTEIN-RELATED"/>
    <property type="match status" value="1"/>
</dbReference>
<feature type="compositionally biased region" description="Basic and acidic residues" evidence="2">
    <location>
        <begin position="12"/>
        <end position="24"/>
    </location>
</feature>
<sequence length="1040" mass="114880">MRSKRLELQEALKKQKLSTERRGEALQNQRLSTTKPRARSVNNGGKEKEVVTDAVDEGLDGRRENEIVTDAVDERLNTVAVEKPCPSTAKPHISLVDGQRGNVIVTDAVDERPNAAAALERLRSSTTKACAAIVDGSWADEIVNIAVDASINAVALKKQTSSAKKSRSAVGNVRIAKQIGTDAVDETCNAVSLEKQKSPATNSRSAFVNDRRAKEVVTDAVDEGLNHGSAKEIGTDAVDERLNNVAIERSSATKPHSTFVNVSRENEAVNERVNVIALEKERSSATKPFSASINGRKGKETRTDAVVGERLNAVALEKQRSLTIKPRITFVHGRRAKEIGTDTVDARLNPDALEKQRLSITKPCSAFVNHSKESEIVTNPVDERLNAVDDILDSGSDIRDGDTDTLDTWSDIRDEDADMVVSGSATRDQDVDILDADRNDEMQFAEDQSLPFNSNEDADILDAAENGDMQILDDQSLPTNSEQVAGSSRKRNRETVRRQVTDPHSESYNANCTDNGQGSISMPSDRRIPIKFDKYGRPCDVGSVAFATYIGKIVRACCRPAIESWTRVPNSVKDTIWKNVINMYAVPEIYKPNVLSRAGMSWRNWKHNLRLELDEQKTIAERKKYIPCRLITKREDWESFVDFCNTDEDRKRRAAGKKACEAVELIQKCGRTGIYRKIYEMEKESPTGEVNRAAIFVDTHVSKTVNDPKMRLVKELVEANPDGQNDIDHDAVALVYGRDSSFIKGMGAGVSRTKIRTLAASSEILRRVQQENKSLQSDIHVLRTQLGVHTPNHTSTPSNQSVAQTQIRTSALSNQSAPYTQNRTSTPSNQYAPQTQISTPTPSNQSALHTHSRTSRPSNQFASQALEASNLPARSRFVPDVSNLPTRSCLAPPASNLPAMSCFIKNFKGRTIALGSINTADPPMENVYSLVIEEIFDRDAELFDEDGKLGDVMIGGVINWPKACVEFNLPANSCFIRNFKRRTIAFGSINTAESPMEHVYSVIVKEIFDRDAELFDEDGKLGDIMNGGLINWPKACIKPC</sequence>
<dbReference type="PANTHER" id="PTHR33018:SF34">
    <property type="entry name" value="OS02G0472350 PROTEIN"/>
    <property type="match status" value="1"/>
</dbReference>
<feature type="compositionally biased region" description="Polar residues" evidence="2">
    <location>
        <begin position="26"/>
        <end position="43"/>
    </location>
</feature>
<evidence type="ECO:0008006" key="5">
    <source>
        <dbReference type="Google" id="ProtNLM"/>
    </source>
</evidence>
<evidence type="ECO:0000256" key="1">
    <source>
        <dbReference type="SAM" id="Coils"/>
    </source>
</evidence>
<feature type="region of interest" description="Disordered" evidence="2">
    <location>
        <begin position="473"/>
        <end position="523"/>
    </location>
</feature>
<organism evidence="3 4">
    <name type="scientific">Papaver atlanticum</name>
    <dbReference type="NCBI Taxonomy" id="357466"/>
    <lineage>
        <taxon>Eukaryota</taxon>
        <taxon>Viridiplantae</taxon>
        <taxon>Streptophyta</taxon>
        <taxon>Embryophyta</taxon>
        <taxon>Tracheophyta</taxon>
        <taxon>Spermatophyta</taxon>
        <taxon>Magnoliopsida</taxon>
        <taxon>Ranunculales</taxon>
        <taxon>Papaveraceae</taxon>
        <taxon>Papaveroideae</taxon>
        <taxon>Papaver</taxon>
    </lineage>
</organism>
<gene>
    <name evidence="3" type="ORF">MKW98_020626</name>
</gene>
<proteinExistence type="predicted"/>
<dbReference type="EMBL" id="JAJJMB010001184">
    <property type="protein sequence ID" value="KAI3957984.1"/>
    <property type="molecule type" value="Genomic_DNA"/>
</dbReference>